<dbReference type="PANTHER" id="PTHR21477">
    <property type="entry name" value="ZGC:172139"/>
    <property type="match status" value="1"/>
</dbReference>
<organism evidence="3 4">
    <name type="scientific">Spirodela intermedia</name>
    <name type="common">Intermediate duckweed</name>
    <dbReference type="NCBI Taxonomy" id="51605"/>
    <lineage>
        <taxon>Eukaryota</taxon>
        <taxon>Viridiplantae</taxon>
        <taxon>Streptophyta</taxon>
        <taxon>Embryophyta</taxon>
        <taxon>Tracheophyta</taxon>
        <taxon>Spermatophyta</taxon>
        <taxon>Magnoliopsida</taxon>
        <taxon>Liliopsida</taxon>
        <taxon>Araceae</taxon>
        <taxon>Lemnoideae</taxon>
        <taxon>Spirodela</taxon>
    </lineage>
</organism>
<dbReference type="AlphaFoldDB" id="A0A7I8KQU9"/>
<sequence length="418" mass="45249">MGLALAQAALDFRRRRWRWLILAAAAGASGYCAYHVYSLPALVEKRRRMAKLLGAFSSLAKAVSASAETVAIVSEDLNGFLRSDSDEVPSTVRQISKIARSDEVAASVSRISEALTVGLIRGHAAAESRSGKAVESSFPERILDKLFSTAGSGFASVVVGSFARNMVMAFYSPQNQASTATASIVPEWVNLIYGDEFQQLIGNCIQLFVSTAVAVYLDKTIHINTYDELFSGLTRPEHEAKVRDLLISVCNGAIETLVKTSHQVMSGSSPGPASSSWTDREEDTEAEVETPPMMHIRRRSFDLSVKDGGHGWVEKVSSTLSIPSNRSLVLDLTGRVTSETVRSSLDFILRKLLDAANHGAKIVRGEIVEKGLDAMRYVLAKSMIIFALCLALCLHLFSGTGFLVPTTSLDLSQTSNPL</sequence>
<evidence type="ECO:0000313" key="3">
    <source>
        <dbReference type="EMBL" id="CAA7399454.1"/>
    </source>
</evidence>
<keyword evidence="2" id="KW-1133">Transmembrane helix</keyword>
<keyword evidence="2" id="KW-0472">Membrane</keyword>
<evidence type="ECO:0000313" key="4">
    <source>
        <dbReference type="Proteomes" id="UP000663760"/>
    </source>
</evidence>
<feature type="transmembrane region" description="Helical" evidence="2">
    <location>
        <begin position="384"/>
        <end position="404"/>
    </location>
</feature>
<feature type="region of interest" description="Disordered" evidence="1">
    <location>
        <begin position="263"/>
        <end position="288"/>
    </location>
</feature>
<evidence type="ECO:0000256" key="1">
    <source>
        <dbReference type="SAM" id="MobiDB-lite"/>
    </source>
</evidence>
<feature type="transmembrane region" description="Helical" evidence="2">
    <location>
        <begin position="20"/>
        <end position="43"/>
    </location>
</feature>
<name>A0A7I8KQU9_SPIIN</name>
<dbReference type="EMBL" id="LR746270">
    <property type="protein sequence ID" value="CAA7399454.1"/>
    <property type="molecule type" value="Genomic_DNA"/>
</dbReference>
<reference evidence="3" key="1">
    <citation type="submission" date="2020-02" db="EMBL/GenBank/DDBJ databases">
        <authorList>
            <person name="Scholz U."/>
            <person name="Mascher M."/>
            <person name="Fiebig A."/>
        </authorList>
    </citation>
    <scope>NUCLEOTIDE SEQUENCE</scope>
</reference>
<keyword evidence="2" id="KW-0812">Transmembrane</keyword>
<proteinExistence type="predicted"/>
<evidence type="ECO:0000256" key="2">
    <source>
        <dbReference type="SAM" id="Phobius"/>
    </source>
</evidence>
<accession>A0A7I8KQU9</accession>
<dbReference type="InterPro" id="IPR019141">
    <property type="entry name" value="DUF2045"/>
</dbReference>
<protein>
    <submittedName>
        <fullName evidence="3">Uncharacterized protein</fullName>
    </submittedName>
</protein>
<feature type="compositionally biased region" description="Low complexity" evidence="1">
    <location>
        <begin position="266"/>
        <end position="276"/>
    </location>
</feature>
<dbReference type="OrthoDB" id="1641131at2759"/>
<gene>
    <name evidence="3" type="ORF">SI8410_07010124</name>
</gene>
<keyword evidence="4" id="KW-1185">Reference proteome</keyword>
<dbReference type="Proteomes" id="UP000663760">
    <property type="component" value="Chromosome 7"/>
</dbReference>
<dbReference type="PANTHER" id="PTHR21477:SF12">
    <property type="entry name" value="PROTEIN PHLOEM PROTEIN 2-LIKE A10"/>
    <property type="match status" value="1"/>
</dbReference>